<keyword evidence="4" id="KW-1185">Reference proteome</keyword>
<feature type="domain" description="Eukaryotic translation initiation factor 4G1 eIF4E-binding" evidence="2">
    <location>
        <begin position="18"/>
        <end position="76"/>
    </location>
</feature>
<evidence type="ECO:0000256" key="1">
    <source>
        <dbReference type="SAM" id="MobiDB-lite"/>
    </source>
</evidence>
<reference evidence="4" key="1">
    <citation type="journal article" date="2017" name="Nat. Ecol. Evol.">
        <title>Genome expansion and lineage-specific genetic innovations in the forest pathogenic fungi Armillaria.</title>
        <authorList>
            <person name="Sipos G."/>
            <person name="Prasanna A.N."/>
            <person name="Walter M.C."/>
            <person name="O'Connor E."/>
            <person name="Balint B."/>
            <person name="Krizsan K."/>
            <person name="Kiss B."/>
            <person name="Hess J."/>
            <person name="Varga T."/>
            <person name="Slot J."/>
            <person name="Riley R."/>
            <person name="Boka B."/>
            <person name="Rigling D."/>
            <person name="Barry K."/>
            <person name="Lee J."/>
            <person name="Mihaltcheva S."/>
            <person name="LaButti K."/>
            <person name="Lipzen A."/>
            <person name="Waldron R."/>
            <person name="Moloney N.M."/>
            <person name="Sperisen C."/>
            <person name="Kredics L."/>
            <person name="Vagvoelgyi C."/>
            <person name="Patrignani A."/>
            <person name="Fitzpatrick D."/>
            <person name="Nagy I."/>
            <person name="Doyle S."/>
            <person name="Anderson J.B."/>
            <person name="Grigoriev I.V."/>
            <person name="Gueldener U."/>
            <person name="Muensterkoetter M."/>
            <person name="Nagy L.G."/>
        </authorList>
    </citation>
    <scope>NUCLEOTIDE SEQUENCE [LARGE SCALE GENOMIC DNA]</scope>
    <source>
        <strain evidence="4">Ar21-2</strain>
    </source>
</reference>
<sequence>SPPSELPRRRPTKVNIPAPLPSALATARIIDDLGRVPYPEGIKRPRVELNINAKDGKFRYDRDFLLQFMSICKEKPESLPALDAIGIEPSDQNNYPMSHGGSGRHRQGSGAVPPQRQNSTSLGFNPGSSFGKGGSSSTFSMGGMGKFATSIGGSKLNPGSSFSDGGSSSTFSMGDMGNFATSIGGPKLNSDNQFNMSNYMRAVSASGATPMPFGGRPSQMQSTPSQGGWAGRL</sequence>
<dbReference type="STRING" id="47427.A0A2H3CV22"/>
<protein>
    <recommendedName>
        <fullName evidence="2">Eukaryotic translation initiation factor 4G1 eIF4E-binding domain-containing protein</fullName>
    </recommendedName>
</protein>
<dbReference type="SUPFAM" id="SSF101489">
    <property type="entry name" value="Eukaryotic initiation factor 4f subunit eIF4g, eIF4e-binding domain"/>
    <property type="match status" value="1"/>
</dbReference>
<dbReference type="InterPro" id="IPR036211">
    <property type="entry name" value="eIF4G_eIF4E-bd_sf"/>
</dbReference>
<evidence type="ECO:0000259" key="2">
    <source>
        <dbReference type="Pfam" id="PF12152"/>
    </source>
</evidence>
<dbReference type="AlphaFoldDB" id="A0A2H3CV22"/>
<evidence type="ECO:0000313" key="3">
    <source>
        <dbReference type="EMBL" id="PBK86881.1"/>
    </source>
</evidence>
<feature type="non-terminal residue" evidence="3">
    <location>
        <position position="1"/>
    </location>
</feature>
<feature type="region of interest" description="Disordered" evidence="1">
    <location>
        <begin position="90"/>
        <end position="136"/>
    </location>
</feature>
<feature type="region of interest" description="Disordered" evidence="1">
    <location>
        <begin position="212"/>
        <end position="233"/>
    </location>
</feature>
<gene>
    <name evidence="3" type="ORF">ARMGADRAFT_939606</name>
</gene>
<dbReference type="Proteomes" id="UP000217790">
    <property type="component" value="Unassembled WGS sequence"/>
</dbReference>
<dbReference type="EMBL" id="KZ293681">
    <property type="protein sequence ID" value="PBK86881.1"/>
    <property type="molecule type" value="Genomic_DNA"/>
</dbReference>
<dbReference type="Pfam" id="PF12152">
    <property type="entry name" value="eIF_4G1"/>
    <property type="match status" value="1"/>
</dbReference>
<proteinExistence type="predicted"/>
<organism evidence="3 4">
    <name type="scientific">Armillaria gallica</name>
    <name type="common">Bulbous honey fungus</name>
    <name type="synonym">Armillaria bulbosa</name>
    <dbReference type="NCBI Taxonomy" id="47427"/>
    <lineage>
        <taxon>Eukaryota</taxon>
        <taxon>Fungi</taxon>
        <taxon>Dikarya</taxon>
        <taxon>Basidiomycota</taxon>
        <taxon>Agaricomycotina</taxon>
        <taxon>Agaricomycetes</taxon>
        <taxon>Agaricomycetidae</taxon>
        <taxon>Agaricales</taxon>
        <taxon>Marasmiineae</taxon>
        <taxon>Physalacriaceae</taxon>
        <taxon>Armillaria</taxon>
    </lineage>
</organism>
<dbReference type="InterPro" id="IPR022745">
    <property type="entry name" value="eIF4G1_eIF4E-bd"/>
</dbReference>
<name>A0A2H3CV22_ARMGA</name>
<dbReference type="OrthoDB" id="514777at2759"/>
<accession>A0A2H3CV22</accession>
<dbReference type="Gene3D" id="1.20.970.30">
    <property type="entry name" value="eIF4G, eIF4E-binding domain"/>
    <property type="match status" value="1"/>
</dbReference>
<dbReference type="InParanoid" id="A0A2H3CV22"/>
<evidence type="ECO:0000313" key="4">
    <source>
        <dbReference type="Proteomes" id="UP000217790"/>
    </source>
</evidence>